<dbReference type="Gene3D" id="2.120.10.30">
    <property type="entry name" value="TolB, C-terminal domain"/>
    <property type="match status" value="1"/>
</dbReference>
<feature type="compositionally biased region" description="Polar residues" evidence="1">
    <location>
        <begin position="46"/>
        <end position="58"/>
    </location>
</feature>
<dbReference type="PANTHER" id="PTHR19328">
    <property type="entry name" value="HEDGEHOG-INTERACTING PROTEIN"/>
    <property type="match status" value="1"/>
</dbReference>
<sequence>MVGTVATDLDAPWGIGFLPDGSALVTERDTGDILQVTPGADGAKATTKQVGSVDPNSSKGAEKGLLGLAVSPTYAQDKQVFLYLTEDDDNRVLRGTFDNGRISGLTPILTGIPSANIHDGGRMVFGPDGYLYVSTGESGDGPLAQDQSSLGGKILRITKDGKPAPGNPDPDSPVWTLGHRNVQGLAFDPDGRLWASEFGDQKFDELNLIQKGRNYGWPEVEGKGDKAGFTNPQVTWEPDSNSPSGLAYTDGHLWLGALQGERLWRVDVDGAKATNPTGFFVGDYGRMRSVVVAPDGNLWVTTSNRDGRGDPKQGDDRILEVSPGR</sequence>
<dbReference type="InterPro" id="IPR011041">
    <property type="entry name" value="Quinoprot_gluc/sorb_DH_b-prop"/>
</dbReference>
<dbReference type="InterPro" id="IPR011042">
    <property type="entry name" value="6-blade_b-propeller_TolB-like"/>
</dbReference>
<dbReference type="Pfam" id="PF07995">
    <property type="entry name" value="GSDH"/>
    <property type="match status" value="1"/>
</dbReference>
<organism evidence="3 4">
    <name type="scientific">Marmoricola endophyticus</name>
    <dbReference type="NCBI Taxonomy" id="2040280"/>
    <lineage>
        <taxon>Bacteria</taxon>
        <taxon>Bacillati</taxon>
        <taxon>Actinomycetota</taxon>
        <taxon>Actinomycetes</taxon>
        <taxon>Propionibacteriales</taxon>
        <taxon>Nocardioidaceae</taxon>
        <taxon>Marmoricola</taxon>
    </lineage>
</organism>
<dbReference type="InterPro" id="IPR012938">
    <property type="entry name" value="Glc/Sorbosone_DH"/>
</dbReference>
<reference evidence="3" key="1">
    <citation type="journal article" date="2014" name="Int. J. Syst. Evol. Microbiol.">
        <title>Complete genome sequence of Corynebacterium casei LMG S-19264T (=DSM 44701T), isolated from a smear-ripened cheese.</title>
        <authorList>
            <consortium name="US DOE Joint Genome Institute (JGI-PGF)"/>
            <person name="Walter F."/>
            <person name="Albersmeier A."/>
            <person name="Kalinowski J."/>
            <person name="Ruckert C."/>
        </authorList>
    </citation>
    <scope>NUCLEOTIDE SEQUENCE</scope>
    <source>
        <strain evidence="3">CGMCC 1.16067</strain>
    </source>
</reference>
<evidence type="ECO:0000313" key="4">
    <source>
        <dbReference type="Proteomes" id="UP000649179"/>
    </source>
</evidence>
<keyword evidence="4" id="KW-1185">Reference proteome</keyword>
<feature type="domain" description="Glucose/Sorbosone dehydrogenase" evidence="2">
    <location>
        <begin position="9"/>
        <end position="308"/>
    </location>
</feature>
<proteinExistence type="predicted"/>
<evidence type="ECO:0000259" key="2">
    <source>
        <dbReference type="Pfam" id="PF07995"/>
    </source>
</evidence>
<name>A0A917BE56_9ACTN</name>
<dbReference type="AlphaFoldDB" id="A0A917BE56"/>
<dbReference type="EMBL" id="BMKQ01000001">
    <property type="protein sequence ID" value="GGF39649.1"/>
    <property type="molecule type" value="Genomic_DNA"/>
</dbReference>
<dbReference type="Proteomes" id="UP000649179">
    <property type="component" value="Unassembled WGS sequence"/>
</dbReference>
<feature type="region of interest" description="Disordered" evidence="1">
    <location>
        <begin position="302"/>
        <end position="325"/>
    </location>
</feature>
<feature type="region of interest" description="Disordered" evidence="1">
    <location>
        <begin position="38"/>
        <end position="58"/>
    </location>
</feature>
<feature type="compositionally biased region" description="Basic and acidic residues" evidence="1">
    <location>
        <begin position="305"/>
        <end position="319"/>
    </location>
</feature>
<dbReference type="PANTHER" id="PTHR19328:SF13">
    <property type="entry name" value="HIPL1 PROTEIN"/>
    <property type="match status" value="1"/>
</dbReference>
<reference evidence="3" key="2">
    <citation type="submission" date="2020-09" db="EMBL/GenBank/DDBJ databases">
        <authorList>
            <person name="Sun Q."/>
            <person name="Zhou Y."/>
        </authorList>
    </citation>
    <scope>NUCLEOTIDE SEQUENCE</scope>
    <source>
        <strain evidence="3">CGMCC 1.16067</strain>
    </source>
</reference>
<dbReference type="SUPFAM" id="SSF50952">
    <property type="entry name" value="Soluble quinoprotein glucose dehydrogenase"/>
    <property type="match status" value="1"/>
</dbReference>
<accession>A0A917BE56</accession>
<evidence type="ECO:0000313" key="3">
    <source>
        <dbReference type="EMBL" id="GGF39649.1"/>
    </source>
</evidence>
<protein>
    <submittedName>
        <fullName evidence="3">Oxidoreductase</fullName>
    </submittedName>
</protein>
<comment type="caution">
    <text evidence="3">The sequence shown here is derived from an EMBL/GenBank/DDBJ whole genome shotgun (WGS) entry which is preliminary data.</text>
</comment>
<evidence type="ECO:0000256" key="1">
    <source>
        <dbReference type="SAM" id="MobiDB-lite"/>
    </source>
</evidence>
<gene>
    <name evidence="3" type="ORF">GCM10011519_11630</name>
</gene>